<dbReference type="SUPFAM" id="SSF52540">
    <property type="entry name" value="P-loop containing nucleoside triphosphate hydrolases"/>
    <property type="match status" value="1"/>
</dbReference>
<evidence type="ECO:0000256" key="11">
    <source>
        <dbReference type="HAMAP-Rule" id="MF_01487"/>
    </source>
</evidence>
<keyword evidence="3 11" id="KW-0227">DNA damage</keyword>
<dbReference type="GO" id="GO:0008854">
    <property type="term" value="F:exodeoxyribonuclease V activity"/>
    <property type="evidence" value="ECO:0007669"/>
    <property type="project" value="InterPro"/>
</dbReference>
<dbReference type="GO" id="GO:0005524">
    <property type="term" value="F:ATP binding"/>
    <property type="evidence" value="ECO:0007669"/>
    <property type="project" value="UniProtKB-UniRule"/>
</dbReference>
<evidence type="ECO:0000256" key="8">
    <source>
        <dbReference type="ARBA" id="ARBA00023125"/>
    </source>
</evidence>
<comment type="subunit">
    <text evidence="11">Heterotrimer of RecB, RecC and RecD. All subunits contribute to DNA-binding.</text>
</comment>
<name>A0AAW3PMU6_9BURK</name>
<proteinExistence type="inferred from homology"/>
<dbReference type="PANTHER" id="PTHR43788:SF6">
    <property type="entry name" value="DNA HELICASE B"/>
    <property type="match status" value="1"/>
</dbReference>
<dbReference type="EMBL" id="LPJV01000006">
    <property type="protein sequence ID" value="KWF59491.1"/>
    <property type="molecule type" value="Genomic_DNA"/>
</dbReference>
<evidence type="ECO:0000256" key="4">
    <source>
        <dbReference type="ARBA" id="ARBA00022801"/>
    </source>
</evidence>
<reference evidence="14 15" key="1">
    <citation type="submission" date="2015-11" db="EMBL/GenBank/DDBJ databases">
        <title>Expanding the genomic diversity of Burkholderia species for the development of highly accurate diagnostics.</title>
        <authorList>
            <person name="Sahl J."/>
            <person name="Keim P."/>
            <person name="Wagner D."/>
        </authorList>
    </citation>
    <scope>NUCLEOTIDE SEQUENCE [LARGE SCALE GENOMIC DNA]</scope>
    <source>
        <strain evidence="14 15">MSMB378WGS</strain>
    </source>
</reference>
<keyword evidence="4 11" id="KW-0378">Hydrolase</keyword>
<keyword evidence="6 11" id="KW-0269">Exonuclease</keyword>
<keyword evidence="8 11" id="KW-0238">DNA-binding</keyword>
<dbReference type="GO" id="GO:0017116">
    <property type="term" value="F:single-stranded DNA helicase activity"/>
    <property type="evidence" value="ECO:0007669"/>
    <property type="project" value="TreeGrafter"/>
</dbReference>
<dbReference type="PANTHER" id="PTHR43788">
    <property type="entry name" value="DNA2/NAM7 HELICASE FAMILY MEMBER"/>
    <property type="match status" value="1"/>
</dbReference>
<comment type="miscellaneous">
    <text evidence="11">In the RecBCD complex, RecB has a slow 3'-5' helicase, an exonuclease activity and loads RecA onto ssDNA, RecD has a fast 5'-3' helicase activity, while RecC stimulates the ATPase and processivity of the RecB helicase and contributes to recognition of the Chi site.</text>
</comment>
<dbReference type="CDD" id="cd17933">
    <property type="entry name" value="DEXSc_RecD-like"/>
    <property type="match status" value="1"/>
</dbReference>
<comment type="function">
    <text evidence="11">A helicase/nuclease that prepares dsDNA breaks (DSB) for recombinational DNA repair. Binds to DSBs and unwinds DNA via a highly rapid and processive ATP-dependent bidirectional helicase activity. Unwinds dsDNA until it encounters a Chi (crossover hotspot instigator) sequence from the 3' direction. Cuts ssDNA a few nucleotides 3' to the Chi site. The properties and activities of the enzyme are changed at Chi. The Chi-altered holoenzyme produces a long 3'-ssDNA overhang and facilitates RecA-binding to the ssDNA for homologous DNA recombination and repair. Holoenzyme degrades any linearized DNA that is unable to undergo homologous recombination. In the holoenzyme this subunit has ssDNA-dependent ATPase and 5'-3' helicase activity. When added to pre-assembled RecBC greatly stimulates nuclease activity and augments holoenzyme processivity. Negatively regulates the RecA-loading ability of RecBCD.</text>
</comment>
<dbReference type="GO" id="GO:0003677">
    <property type="term" value="F:DNA binding"/>
    <property type="evidence" value="ECO:0007669"/>
    <property type="project" value="UniProtKB-UniRule"/>
</dbReference>
<dbReference type="CDD" id="cd18809">
    <property type="entry name" value="SF1_C_RecD"/>
    <property type="match status" value="1"/>
</dbReference>
<comment type="caution">
    <text evidence="14">The sequence shown here is derived from an EMBL/GenBank/DDBJ whole genome shotgun (WGS) entry which is preliminary data.</text>
</comment>
<dbReference type="AlphaFoldDB" id="A0AAW3PMU6"/>
<comment type="similarity">
    <text evidence="11">Belongs to the RecD family.</text>
</comment>
<dbReference type="InterPro" id="IPR027417">
    <property type="entry name" value="P-loop_NTPase"/>
</dbReference>
<protein>
    <recommendedName>
        <fullName evidence="11">RecBCD enzyme subunit RecD</fullName>
        <ecNumber evidence="11">5.6.2.3</ecNumber>
    </recommendedName>
    <alternativeName>
        <fullName evidence="11">DNA 5'-3' helicase subunit RecD</fullName>
    </alternativeName>
    <alternativeName>
        <fullName evidence="11">Exonuclease V subunit RecD</fullName>
        <shortName evidence="11">ExoV subunit RecD</shortName>
    </alternativeName>
    <alternativeName>
        <fullName evidence="11">Helicase/nuclease RecBCD subunit RecD</fullName>
    </alternativeName>
</protein>
<keyword evidence="1 11" id="KW-0540">Nuclease</keyword>
<sequence length="756" mass="79295">MNVSDDTLEFTGGLVARLPEPADFGIALAEGFARRIGDLSRRAGAPAAAARWAARAAFATSRATAGGHVCVSLGALAQRYEEPVDDVRAALAASGVVAFGTLARGDERPLIVDRHDHLYLSRYFDYERRLADALVAQAGVAAPGDVLSPDRLRDSLARYFGPATGEVDWQRVAAIVALTGRVTIVSGGPGTGKTTTVVGVLACLLDAHPGLRIALAAPTGKAAQRMQEALHARAGDLPPELAARLPDTSYTLHRLLGGGGAAGFRHHRDNPLPYDLIVVDEASMIDVALAAHLLDALAPGARLVLLGDKDQLAAVEAGAVFAELSARPTFTAAARTRIAEALGIDEAAFVAALPVPDGEATGAVAGAAQAPARAPASAPLSASAARKPSARRNVDTRQASLFDDGPSAEVVSPTASSSLEPVDLDSASAVTDPAWIEADELAWLDAVELAPLDPSDPAIAPIDPSRADEIAAASPAPAPLADCVVWLERNYRFGLDSPIGRLSLAIRRGDVQGTLDALPADDAAAASFYDDAGETLAASTVERLARRFEAYLDALRAALSEPVPDPLPLFDALNRFRILCATRTGSRGAEHVNALVATHVRHAARVPLAVGAHWFTGRPIMVTRNDYALGLFNGDIGIALPDAHGVLRVWFRRADGTARAVSPAALPPHETAFALTVHKSQGSEFDEAALVLPASFGRVLTRELVYTAVTRARTRVQVIGPRRVLAQAVATRTQRDSGLAARVDEALARRRKETSR</sequence>
<dbReference type="PROSITE" id="PS51192">
    <property type="entry name" value="HELICASE_ATP_BIND_1"/>
    <property type="match status" value="1"/>
</dbReference>
<dbReference type="GO" id="GO:0000724">
    <property type="term" value="P:double-strand break repair via homologous recombination"/>
    <property type="evidence" value="ECO:0007669"/>
    <property type="project" value="UniProtKB-UniRule"/>
</dbReference>
<keyword evidence="5 11" id="KW-0347">Helicase</keyword>
<dbReference type="Gene3D" id="3.40.50.300">
    <property type="entry name" value="P-loop containing nucleotide triphosphate hydrolases"/>
    <property type="match status" value="3"/>
</dbReference>
<keyword evidence="10 11" id="KW-0413">Isomerase</keyword>
<keyword evidence="2 11" id="KW-0547">Nucleotide-binding</keyword>
<organism evidence="14 15">
    <name type="scientific">Burkholderia diffusa</name>
    <dbReference type="NCBI Taxonomy" id="488732"/>
    <lineage>
        <taxon>Bacteria</taxon>
        <taxon>Pseudomonadati</taxon>
        <taxon>Pseudomonadota</taxon>
        <taxon>Betaproteobacteria</taxon>
        <taxon>Burkholderiales</taxon>
        <taxon>Burkholderiaceae</taxon>
        <taxon>Burkholderia</taxon>
        <taxon>Burkholderia cepacia complex</taxon>
    </lineage>
</organism>
<evidence type="ECO:0000313" key="14">
    <source>
        <dbReference type="EMBL" id="KWF59491.1"/>
    </source>
</evidence>
<dbReference type="Proteomes" id="UP000063236">
    <property type="component" value="Unassembled WGS sequence"/>
</dbReference>
<evidence type="ECO:0000256" key="2">
    <source>
        <dbReference type="ARBA" id="ARBA00022741"/>
    </source>
</evidence>
<dbReference type="Pfam" id="PF13538">
    <property type="entry name" value="UvrD_C_2"/>
    <property type="match status" value="1"/>
</dbReference>
<evidence type="ECO:0000256" key="7">
    <source>
        <dbReference type="ARBA" id="ARBA00022840"/>
    </source>
</evidence>
<dbReference type="Pfam" id="PF13245">
    <property type="entry name" value="AAA_19"/>
    <property type="match status" value="1"/>
</dbReference>
<dbReference type="InterPro" id="IPR006344">
    <property type="entry name" value="RecD"/>
</dbReference>
<dbReference type="Gene3D" id="1.10.10.1020">
    <property type="entry name" value="RecBCD complex, subunit RecD, N-terminal domain"/>
    <property type="match status" value="1"/>
</dbReference>
<evidence type="ECO:0000259" key="13">
    <source>
        <dbReference type="PROSITE" id="PS51192"/>
    </source>
</evidence>
<accession>A0AAW3PMU6</accession>
<feature type="region of interest" description="Disordered" evidence="12">
    <location>
        <begin position="375"/>
        <end position="419"/>
    </location>
</feature>
<evidence type="ECO:0000256" key="6">
    <source>
        <dbReference type="ARBA" id="ARBA00022839"/>
    </source>
</evidence>
<keyword evidence="9 11" id="KW-0234">DNA repair</keyword>
<evidence type="ECO:0000313" key="15">
    <source>
        <dbReference type="Proteomes" id="UP000063236"/>
    </source>
</evidence>
<dbReference type="InterPro" id="IPR027785">
    <property type="entry name" value="UvrD-like_helicase_C"/>
</dbReference>
<dbReference type="InterPro" id="IPR014001">
    <property type="entry name" value="Helicase_ATP-bd"/>
</dbReference>
<dbReference type="HAMAP" id="MF_01487">
    <property type="entry name" value="RecD"/>
    <property type="match status" value="1"/>
</dbReference>
<evidence type="ECO:0000256" key="1">
    <source>
        <dbReference type="ARBA" id="ARBA00022722"/>
    </source>
</evidence>
<feature type="binding site" evidence="11">
    <location>
        <begin position="187"/>
        <end position="194"/>
    </location>
    <ligand>
        <name>ATP</name>
        <dbReference type="ChEBI" id="CHEBI:30616"/>
    </ligand>
</feature>
<evidence type="ECO:0000256" key="12">
    <source>
        <dbReference type="SAM" id="MobiDB-lite"/>
    </source>
</evidence>
<dbReference type="InterPro" id="IPR050534">
    <property type="entry name" value="Coronavir_polyprotein_1ab"/>
</dbReference>
<gene>
    <name evidence="11" type="primary">recD</name>
    <name evidence="14" type="ORF">WL88_05550</name>
</gene>
<comment type="catalytic activity">
    <reaction evidence="11">
        <text>ATP + H2O = ADP + phosphate + H(+)</text>
        <dbReference type="Rhea" id="RHEA:13065"/>
        <dbReference type="ChEBI" id="CHEBI:15377"/>
        <dbReference type="ChEBI" id="CHEBI:15378"/>
        <dbReference type="ChEBI" id="CHEBI:30616"/>
        <dbReference type="ChEBI" id="CHEBI:43474"/>
        <dbReference type="ChEBI" id="CHEBI:456216"/>
        <dbReference type="EC" id="5.6.2.3"/>
    </reaction>
</comment>
<evidence type="ECO:0000256" key="10">
    <source>
        <dbReference type="ARBA" id="ARBA00023235"/>
    </source>
</evidence>
<evidence type="ECO:0000256" key="9">
    <source>
        <dbReference type="ARBA" id="ARBA00023204"/>
    </source>
</evidence>
<evidence type="ECO:0000256" key="5">
    <source>
        <dbReference type="ARBA" id="ARBA00022806"/>
    </source>
</evidence>
<feature type="domain" description="Helicase ATP-binding" evidence="13">
    <location>
        <begin position="174"/>
        <end position="306"/>
    </location>
</feature>
<evidence type="ECO:0000256" key="3">
    <source>
        <dbReference type="ARBA" id="ARBA00022763"/>
    </source>
</evidence>
<feature type="compositionally biased region" description="Low complexity" evidence="12">
    <location>
        <begin position="375"/>
        <end position="387"/>
    </location>
</feature>
<dbReference type="InterPro" id="IPR041851">
    <property type="entry name" value="RecD_N_sf"/>
</dbReference>
<dbReference type="EC" id="5.6.2.3" evidence="11"/>
<dbReference type="GO" id="GO:0009338">
    <property type="term" value="C:exodeoxyribonuclease V complex"/>
    <property type="evidence" value="ECO:0007669"/>
    <property type="project" value="InterPro"/>
</dbReference>
<dbReference type="RefSeq" id="WP_060190385.1">
    <property type="nucleotide sequence ID" value="NZ_LPJS01000053.1"/>
</dbReference>
<dbReference type="GO" id="GO:0043139">
    <property type="term" value="F:5'-3' DNA helicase activity"/>
    <property type="evidence" value="ECO:0007669"/>
    <property type="project" value="UniProtKB-UniRule"/>
</dbReference>
<keyword evidence="7 11" id="KW-0067">ATP-binding</keyword>